<dbReference type="InterPro" id="IPR007221">
    <property type="entry name" value="MreC"/>
</dbReference>
<feature type="domain" description="Rod shape-determining protein MreC beta-barrel core" evidence="2">
    <location>
        <begin position="155"/>
        <end position="245"/>
    </location>
</feature>
<protein>
    <submittedName>
        <fullName evidence="3">Rod shape-determining protein MreC</fullName>
    </submittedName>
</protein>
<dbReference type="InterPro" id="IPR055342">
    <property type="entry name" value="MreC_beta-barrel_core"/>
</dbReference>
<dbReference type="Proteomes" id="UP000509414">
    <property type="component" value="Chromosome"/>
</dbReference>
<keyword evidence="1" id="KW-0175">Coiled coil</keyword>
<dbReference type="GO" id="GO:0005886">
    <property type="term" value="C:plasma membrane"/>
    <property type="evidence" value="ECO:0007669"/>
    <property type="project" value="TreeGrafter"/>
</dbReference>
<dbReference type="PANTHER" id="PTHR34138:SF1">
    <property type="entry name" value="CELL SHAPE-DETERMINING PROTEIN MREC"/>
    <property type="match status" value="1"/>
</dbReference>
<dbReference type="GO" id="GO:0008360">
    <property type="term" value="P:regulation of cell shape"/>
    <property type="evidence" value="ECO:0007669"/>
    <property type="project" value="InterPro"/>
</dbReference>
<dbReference type="EMBL" id="CP049075">
    <property type="protein sequence ID" value="QLI04628.1"/>
    <property type="molecule type" value="Genomic_DNA"/>
</dbReference>
<gene>
    <name evidence="3" type="primary">mreC</name>
    <name evidence="3" type="ORF">CINF_0075</name>
</gene>
<dbReference type="Gene3D" id="2.40.10.350">
    <property type="entry name" value="Rod shape-determining protein MreC, domain 2"/>
    <property type="match status" value="1"/>
</dbReference>
<dbReference type="RefSeq" id="WP_179975327.1">
    <property type="nucleotide sequence ID" value="NZ_CP049075.1"/>
</dbReference>
<organism evidence="3 4">
    <name type="scientific">Candidatus Campylobacter infans</name>
    <dbReference type="NCBI Taxonomy" id="2561898"/>
    <lineage>
        <taxon>Bacteria</taxon>
        <taxon>Pseudomonadati</taxon>
        <taxon>Campylobacterota</taxon>
        <taxon>Epsilonproteobacteria</taxon>
        <taxon>Campylobacterales</taxon>
        <taxon>Campylobacteraceae</taxon>
        <taxon>Campylobacter</taxon>
    </lineage>
</organism>
<evidence type="ECO:0000259" key="2">
    <source>
        <dbReference type="Pfam" id="PF04085"/>
    </source>
</evidence>
<dbReference type="NCBIfam" id="NF010507">
    <property type="entry name" value="PRK13922.10-6"/>
    <property type="match status" value="1"/>
</dbReference>
<dbReference type="KEGG" id="cinf:CINF_0075"/>
<sequence length="248" mass="27815">MRGKFKFLLLFAYVILISFYASDTLKKIFLDSTDDVITTFYSFLDYSKNTIAQHIDQAEQIKILQEKNEELQERAALLMAFDYELNDLLADNNSTLFKPYAKLVRAMSYAKIGDSNKIWIDFKDYNASKIYGLMHKGVTAGIVINDTGRPLAILQNDPKSSFVVYIGERKIPGVAKGTGKGVEIKYIAKWLEPQIGDEVYTSGLDDIFFGGISVGKITGVVDETIYLSASVQTYSNVGVPEFLYVLSK</sequence>
<accession>A0A7H9CHB2</accession>
<evidence type="ECO:0000256" key="1">
    <source>
        <dbReference type="SAM" id="Coils"/>
    </source>
</evidence>
<dbReference type="PANTHER" id="PTHR34138">
    <property type="entry name" value="CELL SHAPE-DETERMINING PROTEIN MREC"/>
    <property type="match status" value="1"/>
</dbReference>
<dbReference type="AlphaFoldDB" id="A0A7H9CHB2"/>
<name>A0A7H9CHB2_9BACT</name>
<reference evidence="3 4" key="1">
    <citation type="submission" date="2020-02" db="EMBL/GenBank/DDBJ databases">
        <title>Complete genome sequence of the novel Campylobacter species Candidatus Campylobacter infans.</title>
        <authorList>
            <person name="Duim B."/>
            <person name="Zomer A."/>
            <person name="van der Graaf L."/>
            <person name="Wagenaar J."/>
        </authorList>
    </citation>
    <scope>NUCLEOTIDE SEQUENCE [LARGE SCALE GENOMIC DNA]</scope>
    <source>
        <strain evidence="3 4">19S00001</strain>
    </source>
</reference>
<dbReference type="Pfam" id="PF04085">
    <property type="entry name" value="MreC"/>
    <property type="match status" value="1"/>
</dbReference>
<evidence type="ECO:0000313" key="3">
    <source>
        <dbReference type="EMBL" id="QLI04628.1"/>
    </source>
</evidence>
<feature type="coiled-coil region" evidence="1">
    <location>
        <begin position="54"/>
        <end position="81"/>
    </location>
</feature>
<evidence type="ECO:0000313" key="4">
    <source>
        <dbReference type="Proteomes" id="UP000509414"/>
    </source>
</evidence>
<keyword evidence="4" id="KW-1185">Reference proteome</keyword>
<proteinExistence type="predicted"/>
<dbReference type="InterPro" id="IPR042175">
    <property type="entry name" value="Cell/Rod_MreC_2"/>
</dbReference>